<dbReference type="Gene3D" id="2.40.30.170">
    <property type="match status" value="1"/>
</dbReference>
<comment type="subcellular location">
    <subcellularLocation>
        <location evidence="1">Cell envelope</location>
    </subcellularLocation>
</comment>
<dbReference type="GO" id="GO:0030313">
    <property type="term" value="C:cell envelope"/>
    <property type="evidence" value="ECO:0007669"/>
    <property type="project" value="UniProtKB-SubCell"/>
</dbReference>
<evidence type="ECO:0000256" key="2">
    <source>
        <dbReference type="ARBA" id="ARBA00023054"/>
    </source>
</evidence>
<dbReference type="AlphaFoldDB" id="A0A517SK54"/>
<name>A0A517SK54_9PLAN</name>
<reference evidence="5 6" key="1">
    <citation type="submission" date="2019-02" db="EMBL/GenBank/DDBJ databases">
        <title>Deep-cultivation of Planctomycetes and their phenomic and genomic characterization uncovers novel biology.</title>
        <authorList>
            <person name="Wiegand S."/>
            <person name="Jogler M."/>
            <person name="Boedeker C."/>
            <person name="Pinto D."/>
            <person name="Vollmers J."/>
            <person name="Rivas-Marin E."/>
            <person name="Kohn T."/>
            <person name="Peeters S.H."/>
            <person name="Heuer A."/>
            <person name="Rast P."/>
            <person name="Oberbeckmann S."/>
            <person name="Bunk B."/>
            <person name="Jeske O."/>
            <person name="Meyerdierks A."/>
            <person name="Storesund J.E."/>
            <person name="Kallscheuer N."/>
            <person name="Luecker S."/>
            <person name="Lage O.M."/>
            <person name="Pohl T."/>
            <person name="Merkel B.J."/>
            <person name="Hornburger P."/>
            <person name="Mueller R.-W."/>
            <person name="Bruemmer F."/>
            <person name="Labrenz M."/>
            <person name="Spormann A.M."/>
            <person name="Op den Camp H."/>
            <person name="Overmann J."/>
            <person name="Amann R."/>
            <person name="Jetten M.S.M."/>
            <person name="Mascher T."/>
            <person name="Medema M.H."/>
            <person name="Devos D.P."/>
            <person name="Kaster A.-K."/>
            <person name="Ovreas L."/>
            <person name="Rohde M."/>
            <person name="Galperin M.Y."/>
            <person name="Jogler C."/>
        </authorList>
    </citation>
    <scope>NUCLEOTIDE SEQUENCE [LARGE SCALE GENOMIC DNA]</scope>
    <source>
        <strain evidence="5 6">Pan44</strain>
    </source>
</reference>
<organism evidence="5 6">
    <name type="scientific">Caulifigura coniformis</name>
    <dbReference type="NCBI Taxonomy" id="2527983"/>
    <lineage>
        <taxon>Bacteria</taxon>
        <taxon>Pseudomonadati</taxon>
        <taxon>Planctomycetota</taxon>
        <taxon>Planctomycetia</taxon>
        <taxon>Planctomycetales</taxon>
        <taxon>Planctomycetaceae</taxon>
        <taxon>Caulifigura</taxon>
    </lineage>
</organism>
<evidence type="ECO:0000256" key="3">
    <source>
        <dbReference type="SAM" id="Coils"/>
    </source>
</evidence>
<dbReference type="InterPro" id="IPR050465">
    <property type="entry name" value="UPF0194_transport"/>
</dbReference>
<keyword evidence="6" id="KW-1185">Reference proteome</keyword>
<gene>
    <name evidence="5" type="primary">yknX_2</name>
    <name evidence="5" type="ORF">Pan44_45500</name>
</gene>
<proteinExistence type="predicted"/>
<dbReference type="InParanoid" id="A0A517SK54"/>
<sequence length="404" mass="44118">MRLSLGRVIGILGAIALLGGVVYGFMPRPIDVDFGDVAFGPLLVSVSEDGKTRIKEKYIVSMPFPGRIDRVLLDPGDEVTAGESTLITIQPSEPDPLNERLELEAEARLQASEAALKRAKATAEKAAAEKEWADTNFERIRKLHDQNAATIERRVDAELLQRSRAKDAEAAQFAVEIAEFEVAMAQAALVRAKPRQGRSTEDWMYQVASPVSGKVLRVFQESAATLATGTPVIEIGDPADLEMEIDVLSQDAVQIRPGAKVYVEHWGGDKVLIGTVRLVEPGGFTKISALGVEEQRVNVIADFSVPVSERVTLGDAYRVDARIALWESDRVLQVPSSALFRFGEEWCVFVVDKSARARRQVVQIGHRNAQGAEILGGLSEGNRVILHPGDNLKDGVLVSERPRP</sequence>
<dbReference type="Gene3D" id="1.10.287.470">
    <property type="entry name" value="Helix hairpin bin"/>
    <property type="match status" value="1"/>
</dbReference>
<protein>
    <submittedName>
        <fullName evidence="5">Efflux system component YknX</fullName>
    </submittedName>
</protein>
<keyword evidence="2 3" id="KW-0175">Coiled coil</keyword>
<dbReference type="Proteomes" id="UP000315700">
    <property type="component" value="Chromosome"/>
</dbReference>
<dbReference type="KEGG" id="ccos:Pan44_45500"/>
<evidence type="ECO:0000259" key="4">
    <source>
        <dbReference type="Pfam" id="PF25989"/>
    </source>
</evidence>
<evidence type="ECO:0000256" key="1">
    <source>
        <dbReference type="ARBA" id="ARBA00004196"/>
    </source>
</evidence>
<dbReference type="RefSeq" id="WP_145033967.1">
    <property type="nucleotide sequence ID" value="NZ_CP036271.1"/>
</dbReference>
<dbReference type="PANTHER" id="PTHR32347">
    <property type="entry name" value="EFFLUX SYSTEM COMPONENT YKNX-RELATED"/>
    <property type="match status" value="1"/>
</dbReference>
<feature type="coiled-coil region" evidence="3">
    <location>
        <begin position="102"/>
        <end position="131"/>
    </location>
</feature>
<dbReference type="Gene3D" id="2.40.420.20">
    <property type="match status" value="1"/>
</dbReference>
<dbReference type="Gene3D" id="2.40.50.100">
    <property type="match status" value="1"/>
</dbReference>
<dbReference type="EMBL" id="CP036271">
    <property type="protein sequence ID" value="QDT56496.1"/>
    <property type="molecule type" value="Genomic_DNA"/>
</dbReference>
<evidence type="ECO:0000313" key="5">
    <source>
        <dbReference type="EMBL" id="QDT56496.1"/>
    </source>
</evidence>
<accession>A0A517SK54</accession>
<evidence type="ECO:0000313" key="6">
    <source>
        <dbReference type="Proteomes" id="UP000315700"/>
    </source>
</evidence>
<feature type="domain" description="YknX-like C-terminal permuted SH3-like" evidence="4">
    <location>
        <begin position="331"/>
        <end position="398"/>
    </location>
</feature>
<dbReference type="PANTHER" id="PTHR32347:SF29">
    <property type="entry name" value="UPF0194 MEMBRANE PROTEIN YBHG"/>
    <property type="match status" value="1"/>
</dbReference>
<dbReference type="Pfam" id="PF25989">
    <property type="entry name" value="YknX_C"/>
    <property type="match status" value="1"/>
</dbReference>
<dbReference type="InterPro" id="IPR058637">
    <property type="entry name" value="YknX-like_C"/>
</dbReference>
<dbReference type="OrthoDB" id="9791520at2"/>